<dbReference type="Proteomes" id="UP001642360">
    <property type="component" value="Unassembled WGS sequence"/>
</dbReference>
<feature type="region of interest" description="Disordered" evidence="1">
    <location>
        <begin position="1"/>
        <end position="34"/>
    </location>
</feature>
<reference evidence="2 3" key="1">
    <citation type="submission" date="2024-02" db="EMBL/GenBank/DDBJ databases">
        <authorList>
            <person name="Vignale AGUSTIN F."/>
            <person name="Sosa J E."/>
            <person name="Modenutti C."/>
        </authorList>
    </citation>
    <scope>NUCLEOTIDE SEQUENCE [LARGE SCALE GENOMIC DNA]</scope>
</reference>
<gene>
    <name evidence="2" type="ORF">ILEXP_LOCUS42550</name>
</gene>
<dbReference type="EMBL" id="CAUOFW020006080">
    <property type="protein sequence ID" value="CAK9172864.1"/>
    <property type="molecule type" value="Genomic_DNA"/>
</dbReference>
<evidence type="ECO:0000313" key="3">
    <source>
        <dbReference type="Proteomes" id="UP001642360"/>
    </source>
</evidence>
<protein>
    <submittedName>
        <fullName evidence="2">Uncharacterized protein</fullName>
    </submittedName>
</protein>
<proteinExistence type="predicted"/>
<comment type="caution">
    <text evidence="2">The sequence shown here is derived from an EMBL/GenBank/DDBJ whole genome shotgun (WGS) entry which is preliminary data.</text>
</comment>
<evidence type="ECO:0000313" key="2">
    <source>
        <dbReference type="EMBL" id="CAK9172864.1"/>
    </source>
</evidence>
<sequence>MSSQNLMSSEKEKIRRFRSFHSDGASSTEVGSGAARGYGSVEVLVKPAMGAREKAALMWGRRAKAHIRPGAAGGATMALGVAGRALMVLVAVGGRPFCRPQLERCP</sequence>
<organism evidence="2 3">
    <name type="scientific">Ilex paraguariensis</name>
    <name type="common">yerba mate</name>
    <dbReference type="NCBI Taxonomy" id="185542"/>
    <lineage>
        <taxon>Eukaryota</taxon>
        <taxon>Viridiplantae</taxon>
        <taxon>Streptophyta</taxon>
        <taxon>Embryophyta</taxon>
        <taxon>Tracheophyta</taxon>
        <taxon>Spermatophyta</taxon>
        <taxon>Magnoliopsida</taxon>
        <taxon>eudicotyledons</taxon>
        <taxon>Gunneridae</taxon>
        <taxon>Pentapetalae</taxon>
        <taxon>asterids</taxon>
        <taxon>campanulids</taxon>
        <taxon>Aquifoliales</taxon>
        <taxon>Aquifoliaceae</taxon>
        <taxon>Ilex</taxon>
    </lineage>
</organism>
<evidence type="ECO:0000256" key="1">
    <source>
        <dbReference type="SAM" id="MobiDB-lite"/>
    </source>
</evidence>
<name>A0ABC8TUS6_9AQUA</name>
<accession>A0ABC8TUS6</accession>
<keyword evidence="3" id="KW-1185">Reference proteome</keyword>
<dbReference type="AlphaFoldDB" id="A0ABC8TUS6"/>